<comment type="caution">
    <text evidence="11">Lacks conserved residue(s) required for the propagation of feature annotation.</text>
</comment>
<comment type="pathway">
    <text evidence="2 11">Pyrimidine metabolism; CTP biosynthesis via de novo pathway; UDP from UMP (UMPK route): step 1/1.</text>
</comment>
<keyword evidence="14" id="KW-1185">Reference proteome</keyword>
<comment type="subcellular location">
    <subcellularLocation>
        <location evidence="1 11">Cytoplasm</location>
    </subcellularLocation>
</comment>
<dbReference type="NCBIfam" id="TIGR02076">
    <property type="entry name" value="pyrH_arch"/>
    <property type="match status" value="1"/>
</dbReference>
<organism evidence="13 14">
    <name type="scientific">Methanospirillum purgamenti</name>
    <dbReference type="NCBI Taxonomy" id="2834276"/>
    <lineage>
        <taxon>Archaea</taxon>
        <taxon>Methanobacteriati</taxon>
        <taxon>Methanobacteriota</taxon>
        <taxon>Stenosarchaea group</taxon>
        <taxon>Methanomicrobia</taxon>
        <taxon>Methanomicrobiales</taxon>
        <taxon>Methanospirillaceae</taxon>
        <taxon>Methanospirillum</taxon>
    </lineage>
</organism>
<dbReference type="InterPro" id="IPR011818">
    <property type="entry name" value="Uridylate_kinase_arch/spir"/>
</dbReference>
<dbReference type="GO" id="GO:0005524">
    <property type="term" value="F:ATP binding"/>
    <property type="evidence" value="ECO:0007669"/>
    <property type="project" value="UniProtKB-KW"/>
</dbReference>
<evidence type="ECO:0000313" key="13">
    <source>
        <dbReference type="EMBL" id="QVV87995.1"/>
    </source>
</evidence>
<feature type="binding site" evidence="11">
    <location>
        <begin position="10"/>
        <end position="11"/>
    </location>
    <ligand>
        <name>ATP</name>
        <dbReference type="ChEBI" id="CHEBI:30616"/>
    </ligand>
</feature>
<reference evidence="13 14" key="1">
    <citation type="submission" date="2021-05" db="EMBL/GenBank/DDBJ databases">
        <title>A novel Methanospirillum isolate from a pyrite-forming mixed culture.</title>
        <authorList>
            <person name="Bunk B."/>
            <person name="Sproer C."/>
            <person name="Spring S."/>
            <person name="Pester M."/>
        </authorList>
    </citation>
    <scope>NUCLEOTIDE SEQUENCE [LARGE SCALE GENOMIC DNA]</scope>
    <source>
        <strain evidence="13 14">J.3.6.1-F.2.7.3</strain>
    </source>
</reference>
<feature type="binding site" evidence="11">
    <location>
        <position position="146"/>
    </location>
    <ligand>
        <name>ATP</name>
        <dbReference type="ChEBI" id="CHEBI:30616"/>
    </ligand>
</feature>
<evidence type="ECO:0000256" key="7">
    <source>
        <dbReference type="ARBA" id="ARBA00022777"/>
    </source>
</evidence>
<dbReference type="PANTHER" id="PTHR42833">
    <property type="entry name" value="URIDYLATE KINASE"/>
    <property type="match status" value="1"/>
</dbReference>
<feature type="domain" description="Aspartate/glutamate/uridylate kinase" evidence="12">
    <location>
        <begin position="3"/>
        <end position="202"/>
    </location>
</feature>
<keyword evidence="9 11" id="KW-0665">Pyrimidine biosynthesis</keyword>
<dbReference type="HAMAP" id="MF_01220_A">
    <property type="entry name" value="PyrH_A"/>
    <property type="match status" value="1"/>
</dbReference>
<feature type="binding site" evidence="11">
    <location>
        <begin position="114"/>
        <end position="120"/>
    </location>
    <ligand>
        <name>UMP</name>
        <dbReference type="ChEBI" id="CHEBI:57865"/>
    </ligand>
</feature>
<dbReference type="EMBL" id="CP075546">
    <property type="protein sequence ID" value="QVV87995.1"/>
    <property type="molecule type" value="Genomic_DNA"/>
</dbReference>
<dbReference type="PANTHER" id="PTHR42833:SF4">
    <property type="entry name" value="URIDYLATE KINASE PUMPKIN, CHLOROPLASTIC"/>
    <property type="match status" value="1"/>
</dbReference>
<comment type="catalytic activity">
    <reaction evidence="10 11">
        <text>UMP + ATP = UDP + ADP</text>
        <dbReference type="Rhea" id="RHEA:24400"/>
        <dbReference type="ChEBI" id="CHEBI:30616"/>
        <dbReference type="ChEBI" id="CHEBI:57865"/>
        <dbReference type="ChEBI" id="CHEBI:58223"/>
        <dbReference type="ChEBI" id="CHEBI:456216"/>
        <dbReference type="EC" id="2.7.4.22"/>
    </reaction>
</comment>
<evidence type="ECO:0000256" key="4">
    <source>
        <dbReference type="ARBA" id="ARBA00022490"/>
    </source>
</evidence>
<feature type="binding site" evidence="11">
    <location>
        <position position="49"/>
    </location>
    <ligand>
        <name>ATP</name>
        <dbReference type="ChEBI" id="CHEBI:30616"/>
    </ligand>
</feature>
<comment type="activity regulation">
    <text evidence="11">Inhibited by UTP.</text>
</comment>
<keyword evidence="5 11" id="KW-0808">Transferase</keyword>
<feature type="binding site" evidence="11">
    <location>
        <position position="44"/>
    </location>
    <ligand>
        <name>UMP</name>
        <dbReference type="ChEBI" id="CHEBI:57865"/>
    </ligand>
</feature>
<comment type="function">
    <text evidence="11">Catalyzes the reversible phosphorylation of UMP to UDP.</text>
</comment>
<evidence type="ECO:0000256" key="6">
    <source>
        <dbReference type="ARBA" id="ARBA00022741"/>
    </source>
</evidence>
<dbReference type="InterPro" id="IPR036393">
    <property type="entry name" value="AceGlu_kinase-like_sf"/>
</dbReference>
<dbReference type="GO" id="GO:0033862">
    <property type="term" value="F:UMP kinase activity"/>
    <property type="evidence" value="ECO:0007669"/>
    <property type="project" value="UniProtKB-EC"/>
</dbReference>
<keyword evidence="7 11" id="KW-0418">Kinase</keyword>
<dbReference type="Proteomes" id="UP000680656">
    <property type="component" value="Chromosome"/>
</dbReference>
<dbReference type="PIRSF" id="PIRSF005650">
    <property type="entry name" value="Uridylate_kin"/>
    <property type="match status" value="1"/>
</dbReference>
<comment type="similarity">
    <text evidence="3 11">Belongs to the UMP kinase family.</text>
</comment>
<evidence type="ECO:0000313" key="14">
    <source>
        <dbReference type="Proteomes" id="UP000680656"/>
    </source>
</evidence>
<sequence>MAIIVLSLGGSILLPEIDRPNIKPYISVLTRISAHHSLFVVVGGGGTARQYISLARSFDADDAFSDELGIMVTRLNATLLVGALGKAAYPGVVETHTEALCAAETGKIVIMGGITPGQTTDAVAAVLAERVQADLFINLTAVDGIYSADPRKDTSAKRYDIMTASELLGVVIGQQAVAGVNTVMDIVAVKMVERCGIPLLVMDGRDPTQLESAIKTGRYTGTLVSPDGKSPFPLQK</sequence>
<dbReference type="InterPro" id="IPR011817">
    <property type="entry name" value="Uridylate_kinase"/>
</dbReference>
<evidence type="ECO:0000256" key="1">
    <source>
        <dbReference type="ARBA" id="ARBA00004496"/>
    </source>
</evidence>
<evidence type="ECO:0000256" key="11">
    <source>
        <dbReference type="HAMAP-Rule" id="MF_01220"/>
    </source>
</evidence>
<evidence type="ECO:0000256" key="9">
    <source>
        <dbReference type="ARBA" id="ARBA00022975"/>
    </source>
</evidence>
<evidence type="ECO:0000256" key="2">
    <source>
        <dbReference type="ARBA" id="ARBA00004791"/>
    </source>
</evidence>
<keyword evidence="6 11" id="KW-0547">Nucleotide-binding</keyword>
<dbReference type="GeneID" id="65097855"/>
<feature type="binding site" evidence="11">
    <location>
        <position position="149"/>
    </location>
    <ligand>
        <name>ATP</name>
        <dbReference type="ChEBI" id="CHEBI:30616"/>
    </ligand>
</feature>
<feature type="binding site" evidence="11">
    <location>
        <position position="45"/>
    </location>
    <ligand>
        <name>ATP</name>
        <dbReference type="ChEBI" id="CHEBI:30616"/>
    </ligand>
</feature>
<evidence type="ECO:0000256" key="5">
    <source>
        <dbReference type="ARBA" id="ARBA00022679"/>
    </source>
</evidence>
<keyword evidence="4 11" id="KW-0963">Cytoplasm</keyword>
<dbReference type="RefSeq" id="WP_214418812.1">
    <property type="nucleotide sequence ID" value="NZ_CP075546.1"/>
</dbReference>
<evidence type="ECO:0000256" key="3">
    <source>
        <dbReference type="ARBA" id="ARBA00007614"/>
    </source>
</evidence>
<dbReference type="CDD" id="cd04253">
    <property type="entry name" value="AAK_UMPK-PyrH-Pf"/>
    <property type="match status" value="1"/>
</dbReference>
<name>A0A8E7AVE5_9EURY</name>
<dbReference type="GO" id="GO:0044210">
    <property type="term" value="P:'de novo' CTP biosynthetic process"/>
    <property type="evidence" value="ECO:0007669"/>
    <property type="project" value="UniProtKB-UniRule"/>
</dbReference>
<gene>
    <name evidence="11 13" type="primary">pyrH</name>
    <name evidence="13" type="ORF">KHC33_11685</name>
</gene>
<accession>A0A8E7AVE5</accession>
<comment type="subunit">
    <text evidence="11">Homohexamer.</text>
</comment>
<dbReference type="InterPro" id="IPR001048">
    <property type="entry name" value="Asp/Glu/Uridylate_kinase"/>
</dbReference>
<keyword evidence="8 11" id="KW-0067">ATP-binding</keyword>
<feature type="binding site" evidence="11">
    <location>
        <position position="66"/>
    </location>
    <ligand>
        <name>UMP</name>
        <dbReference type="ChEBI" id="CHEBI:57865"/>
    </ligand>
</feature>
<evidence type="ECO:0000256" key="10">
    <source>
        <dbReference type="ARBA" id="ARBA00047767"/>
    </source>
</evidence>
<dbReference type="Pfam" id="PF00696">
    <property type="entry name" value="AA_kinase"/>
    <property type="match status" value="1"/>
</dbReference>
<dbReference type="KEGG" id="mrtj:KHC33_11685"/>
<dbReference type="GO" id="GO:0005737">
    <property type="term" value="C:cytoplasm"/>
    <property type="evidence" value="ECO:0007669"/>
    <property type="project" value="UniProtKB-SubCell"/>
</dbReference>
<evidence type="ECO:0000259" key="12">
    <source>
        <dbReference type="Pfam" id="PF00696"/>
    </source>
</evidence>
<dbReference type="GO" id="GO:0006225">
    <property type="term" value="P:UDP biosynthetic process"/>
    <property type="evidence" value="ECO:0007669"/>
    <property type="project" value="TreeGrafter"/>
</dbReference>
<dbReference type="UniPathway" id="UPA00159">
    <property type="reaction ID" value="UER00275"/>
</dbReference>
<evidence type="ECO:0000256" key="8">
    <source>
        <dbReference type="ARBA" id="ARBA00022840"/>
    </source>
</evidence>
<dbReference type="EC" id="2.7.4.22" evidence="11"/>
<proteinExistence type="inferred from homology"/>
<feature type="binding site" evidence="11">
    <location>
        <position position="140"/>
    </location>
    <ligand>
        <name>ATP</name>
        <dbReference type="ChEBI" id="CHEBI:30616"/>
    </ligand>
</feature>
<dbReference type="SUPFAM" id="SSF53633">
    <property type="entry name" value="Carbamate kinase-like"/>
    <property type="match status" value="1"/>
</dbReference>
<protein>
    <recommendedName>
        <fullName evidence="11">Uridylate kinase</fullName>
        <shortName evidence="11">UK</shortName>
        <ecNumber evidence="11">2.7.4.22</ecNumber>
    </recommendedName>
    <alternativeName>
        <fullName evidence="11">Uridine monophosphate kinase</fullName>
        <shortName evidence="11">UMP kinase</shortName>
        <shortName evidence="11">UMPK</shortName>
    </alternativeName>
</protein>
<dbReference type="AlphaFoldDB" id="A0A8E7AVE5"/>
<dbReference type="Gene3D" id="3.40.1160.10">
    <property type="entry name" value="Acetylglutamate kinase-like"/>
    <property type="match status" value="1"/>
</dbReference>